<feature type="transmembrane region" description="Helical" evidence="2">
    <location>
        <begin position="77"/>
        <end position="99"/>
    </location>
</feature>
<dbReference type="Proteomes" id="UP001488838">
    <property type="component" value="Unassembled WGS sequence"/>
</dbReference>
<dbReference type="AlphaFoldDB" id="A0AAW0IPQ1"/>
<organism evidence="3 4">
    <name type="scientific">Myodes glareolus</name>
    <name type="common">Bank vole</name>
    <name type="synonym">Clethrionomys glareolus</name>
    <dbReference type="NCBI Taxonomy" id="447135"/>
    <lineage>
        <taxon>Eukaryota</taxon>
        <taxon>Metazoa</taxon>
        <taxon>Chordata</taxon>
        <taxon>Craniata</taxon>
        <taxon>Vertebrata</taxon>
        <taxon>Euteleostomi</taxon>
        <taxon>Mammalia</taxon>
        <taxon>Eutheria</taxon>
        <taxon>Euarchontoglires</taxon>
        <taxon>Glires</taxon>
        <taxon>Rodentia</taxon>
        <taxon>Myomorpha</taxon>
        <taxon>Muroidea</taxon>
        <taxon>Cricetidae</taxon>
        <taxon>Arvicolinae</taxon>
        <taxon>Myodes</taxon>
    </lineage>
</organism>
<name>A0AAW0IPQ1_MYOGA</name>
<sequence>MNSTSFMEEKDSNPGEEMKEREVVLRRRVLGSLTVSGSLSGHKYQMEPEVGSRVECTPESGVPYCALGIGILCRTSCIPSCCFLGIGVGGCLFIFILVWF</sequence>
<feature type="region of interest" description="Disordered" evidence="1">
    <location>
        <begin position="1"/>
        <end position="20"/>
    </location>
</feature>
<accession>A0AAW0IPQ1</accession>
<evidence type="ECO:0000313" key="4">
    <source>
        <dbReference type="Proteomes" id="UP001488838"/>
    </source>
</evidence>
<keyword evidence="2" id="KW-1133">Transmembrane helix</keyword>
<evidence type="ECO:0000313" key="3">
    <source>
        <dbReference type="EMBL" id="KAK7816131.1"/>
    </source>
</evidence>
<keyword evidence="4" id="KW-1185">Reference proteome</keyword>
<keyword evidence="2" id="KW-0812">Transmembrane</keyword>
<dbReference type="EMBL" id="JBBHLL010000105">
    <property type="protein sequence ID" value="KAK7816131.1"/>
    <property type="molecule type" value="Genomic_DNA"/>
</dbReference>
<gene>
    <name evidence="3" type="ORF">U0070_023614</name>
</gene>
<keyword evidence="2" id="KW-0472">Membrane</keyword>
<feature type="compositionally biased region" description="Basic and acidic residues" evidence="1">
    <location>
        <begin position="7"/>
        <end position="20"/>
    </location>
</feature>
<evidence type="ECO:0000256" key="2">
    <source>
        <dbReference type="SAM" id="Phobius"/>
    </source>
</evidence>
<evidence type="ECO:0000256" key="1">
    <source>
        <dbReference type="SAM" id="MobiDB-lite"/>
    </source>
</evidence>
<reference evidence="3 4" key="1">
    <citation type="journal article" date="2023" name="bioRxiv">
        <title>Conserved and derived expression patterns and positive selection on dental genes reveal complex evolutionary context of ever-growing rodent molars.</title>
        <authorList>
            <person name="Calamari Z.T."/>
            <person name="Song A."/>
            <person name="Cohen E."/>
            <person name="Akter M."/>
            <person name="Roy R.D."/>
            <person name="Hallikas O."/>
            <person name="Christensen M.M."/>
            <person name="Li P."/>
            <person name="Marangoni P."/>
            <person name="Jernvall J."/>
            <person name="Klein O.D."/>
        </authorList>
    </citation>
    <scope>NUCLEOTIDE SEQUENCE [LARGE SCALE GENOMIC DNA]</scope>
    <source>
        <strain evidence="3">V071</strain>
    </source>
</reference>
<protein>
    <submittedName>
        <fullName evidence="3">Uncharacterized protein</fullName>
    </submittedName>
</protein>
<proteinExistence type="predicted"/>
<comment type="caution">
    <text evidence="3">The sequence shown here is derived from an EMBL/GenBank/DDBJ whole genome shotgun (WGS) entry which is preliminary data.</text>
</comment>